<accession>A0A8J2YR75</accession>
<dbReference type="InterPro" id="IPR050228">
    <property type="entry name" value="Carboxylesterase_BioH"/>
</dbReference>
<protein>
    <submittedName>
        <fullName evidence="2">Esterase</fullName>
    </submittedName>
</protein>
<reference evidence="2" key="1">
    <citation type="journal article" date="2014" name="Int. J. Syst. Evol. Microbiol.">
        <title>Complete genome sequence of Corynebacterium casei LMG S-19264T (=DSM 44701T), isolated from a smear-ripened cheese.</title>
        <authorList>
            <consortium name="US DOE Joint Genome Institute (JGI-PGF)"/>
            <person name="Walter F."/>
            <person name="Albersmeier A."/>
            <person name="Kalinowski J."/>
            <person name="Ruckert C."/>
        </authorList>
    </citation>
    <scope>NUCLEOTIDE SEQUENCE</scope>
    <source>
        <strain evidence="2">CGMCC 1.15725</strain>
    </source>
</reference>
<comment type="caution">
    <text evidence="2">The sequence shown here is derived from an EMBL/GenBank/DDBJ whole genome shotgun (WGS) entry which is preliminary data.</text>
</comment>
<dbReference type="EMBL" id="BMJQ01000003">
    <property type="protein sequence ID" value="GGF10196.1"/>
    <property type="molecule type" value="Genomic_DNA"/>
</dbReference>
<evidence type="ECO:0000313" key="2">
    <source>
        <dbReference type="EMBL" id="GGF10196.1"/>
    </source>
</evidence>
<name>A0A8J2YR75_9PROT</name>
<feature type="domain" description="AB hydrolase-1" evidence="1">
    <location>
        <begin position="73"/>
        <end position="288"/>
    </location>
</feature>
<organism evidence="2 3">
    <name type="scientific">Aliidongia dinghuensis</name>
    <dbReference type="NCBI Taxonomy" id="1867774"/>
    <lineage>
        <taxon>Bacteria</taxon>
        <taxon>Pseudomonadati</taxon>
        <taxon>Pseudomonadota</taxon>
        <taxon>Alphaproteobacteria</taxon>
        <taxon>Rhodospirillales</taxon>
        <taxon>Dongiaceae</taxon>
        <taxon>Aliidongia</taxon>
    </lineage>
</organism>
<dbReference type="InterPro" id="IPR000073">
    <property type="entry name" value="AB_hydrolase_1"/>
</dbReference>
<dbReference type="SUPFAM" id="SSF53474">
    <property type="entry name" value="alpha/beta-Hydrolases"/>
    <property type="match status" value="1"/>
</dbReference>
<sequence length="318" mass="34979">MTTPEAAPMGVPLAGFGSFYAGGRQVRIEGQPVRRIQFTPTVDFDWDPNGLFHIEQAYVQWFVPADRRHALPVVLLHGGGYTGTMWEATPDGRPGWLMDFLAMGHPVYVVDNVERGRAGWCPFPELWPGPPILRSAEEAWSLFRIGAAPDFMARRPFPRQRFPTAAFDEMIRGSVPRFPRQTDDAAVAALGAVLARIGRPVALVAHSQGGEIAQRAALTAPEQIAALVLLEASGFPAAADAVRWRVLQVVGDHLDATPLWRDLAGRYRNFAADLTRHGVRSDAWFLAERGVAGNSHMLMMDDNSAELAREVAGWLHTI</sequence>
<gene>
    <name evidence="2" type="ORF">GCM10011611_14680</name>
</gene>
<evidence type="ECO:0000313" key="3">
    <source>
        <dbReference type="Proteomes" id="UP000646365"/>
    </source>
</evidence>
<reference evidence="2" key="2">
    <citation type="submission" date="2020-09" db="EMBL/GenBank/DDBJ databases">
        <authorList>
            <person name="Sun Q."/>
            <person name="Zhou Y."/>
        </authorList>
    </citation>
    <scope>NUCLEOTIDE SEQUENCE</scope>
    <source>
        <strain evidence="2">CGMCC 1.15725</strain>
    </source>
</reference>
<keyword evidence="3" id="KW-1185">Reference proteome</keyword>
<dbReference type="AlphaFoldDB" id="A0A8J2YR75"/>
<dbReference type="InterPro" id="IPR029058">
    <property type="entry name" value="AB_hydrolase_fold"/>
</dbReference>
<evidence type="ECO:0000259" key="1">
    <source>
        <dbReference type="Pfam" id="PF12697"/>
    </source>
</evidence>
<dbReference type="Gene3D" id="3.40.50.1820">
    <property type="entry name" value="alpha/beta hydrolase"/>
    <property type="match status" value="1"/>
</dbReference>
<proteinExistence type="predicted"/>
<dbReference type="Pfam" id="PF12697">
    <property type="entry name" value="Abhydrolase_6"/>
    <property type="match status" value="1"/>
</dbReference>
<dbReference type="PANTHER" id="PTHR43194:SF5">
    <property type="entry name" value="PIMELOYL-[ACYL-CARRIER PROTEIN] METHYL ESTER ESTERASE"/>
    <property type="match status" value="1"/>
</dbReference>
<dbReference type="Proteomes" id="UP000646365">
    <property type="component" value="Unassembled WGS sequence"/>
</dbReference>
<dbReference type="PANTHER" id="PTHR43194">
    <property type="entry name" value="HYDROLASE ALPHA/BETA FOLD FAMILY"/>
    <property type="match status" value="1"/>
</dbReference>